<comment type="caution">
    <text evidence="1">The sequence shown here is derived from an EMBL/GenBank/DDBJ whole genome shotgun (WGS) entry which is preliminary data.</text>
</comment>
<gene>
    <name evidence="1" type="ORF">MENTE1834_LOCUS20872</name>
</gene>
<dbReference type="Proteomes" id="UP001497535">
    <property type="component" value="Unassembled WGS sequence"/>
</dbReference>
<dbReference type="EMBL" id="CAVMJV010000025">
    <property type="protein sequence ID" value="CAK5074166.1"/>
    <property type="molecule type" value="Genomic_DNA"/>
</dbReference>
<proteinExistence type="predicted"/>
<organism evidence="1 2">
    <name type="scientific">Meloidogyne enterolobii</name>
    <name type="common">Root-knot nematode worm</name>
    <name type="synonym">Meloidogyne mayaguensis</name>
    <dbReference type="NCBI Taxonomy" id="390850"/>
    <lineage>
        <taxon>Eukaryota</taxon>
        <taxon>Metazoa</taxon>
        <taxon>Ecdysozoa</taxon>
        <taxon>Nematoda</taxon>
        <taxon>Chromadorea</taxon>
        <taxon>Rhabditida</taxon>
        <taxon>Tylenchina</taxon>
        <taxon>Tylenchomorpha</taxon>
        <taxon>Tylenchoidea</taxon>
        <taxon>Meloidogynidae</taxon>
        <taxon>Meloidogyninae</taxon>
        <taxon>Meloidogyne</taxon>
    </lineage>
</organism>
<name>A0ACB0Z5B6_MELEN</name>
<evidence type="ECO:0000313" key="2">
    <source>
        <dbReference type="Proteomes" id="UP001497535"/>
    </source>
</evidence>
<keyword evidence="2" id="KW-1185">Reference proteome</keyword>
<sequence length="105" mass="12637">MNILLFIFVIFNLFSFNKTEKTPFIEHIIRITFLKGIMSGMCQEELNLFQTENDKGFGKILDEDVRNEFRMAFRMFEEEKRDIKMWINIIKVLLRKSEYEGNNGE</sequence>
<accession>A0ACB0Z5B6</accession>
<reference evidence="1" key="1">
    <citation type="submission" date="2023-11" db="EMBL/GenBank/DDBJ databases">
        <authorList>
            <person name="Poullet M."/>
        </authorList>
    </citation>
    <scope>NUCLEOTIDE SEQUENCE</scope>
    <source>
        <strain evidence="1">E1834</strain>
    </source>
</reference>
<protein>
    <submittedName>
        <fullName evidence="1">Uncharacterized protein</fullName>
    </submittedName>
</protein>
<evidence type="ECO:0000313" key="1">
    <source>
        <dbReference type="EMBL" id="CAK5074166.1"/>
    </source>
</evidence>